<feature type="region of interest" description="Disordered" evidence="1">
    <location>
        <begin position="1"/>
        <end position="30"/>
    </location>
</feature>
<keyword evidence="3" id="KW-1185">Reference proteome</keyword>
<protein>
    <submittedName>
        <fullName evidence="2">Uncharacterized protein</fullName>
    </submittedName>
</protein>
<dbReference type="AlphaFoldDB" id="A0ABD2BNJ7"/>
<evidence type="ECO:0000256" key="1">
    <source>
        <dbReference type="SAM" id="MobiDB-lite"/>
    </source>
</evidence>
<accession>A0ABD2BNJ7</accession>
<feature type="compositionally biased region" description="Acidic residues" evidence="1">
    <location>
        <begin position="10"/>
        <end position="27"/>
    </location>
</feature>
<dbReference type="EMBL" id="JAUDFV010000074">
    <property type="protein sequence ID" value="KAL2734356.1"/>
    <property type="molecule type" value="Genomic_DNA"/>
</dbReference>
<dbReference type="Proteomes" id="UP001607302">
    <property type="component" value="Unassembled WGS sequence"/>
</dbReference>
<gene>
    <name evidence="2" type="ORF">V1478_004054</name>
</gene>
<proteinExistence type="predicted"/>
<evidence type="ECO:0000313" key="2">
    <source>
        <dbReference type="EMBL" id="KAL2734356.1"/>
    </source>
</evidence>
<name>A0ABD2BNJ7_VESSQ</name>
<organism evidence="2 3">
    <name type="scientific">Vespula squamosa</name>
    <name type="common">Southern yellow jacket</name>
    <name type="synonym">Wasp</name>
    <dbReference type="NCBI Taxonomy" id="30214"/>
    <lineage>
        <taxon>Eukaryota</taxon>
        <taxon>Metazoa</taxon>
        <taxon>Ecdysozoa</taxon>
        <taxon>Arthropoda</taxon>
        <taxon>Hexapoda</taxon>
        <taxon>Insecta</taxon>
        <taxon>Pterygota</taxon>
        <taxon>Neoptera</taxon>
        <taxon>Endopterygota</taxon>
        <taxon>Hymenoptera</taxon>
        <taxon>Apocrita</taxon>
        <taxon>Aculeata</taxon>
        <taxon>Vespoidea</taxon>
        <taxon>Vespidae</taxon>
        <taxon>Vespinae</taxon>
        <taxon>Vespula</taxon>
    </lineage>
</organism>
<reference evidence="2 3" key="1">
    <citation type="journal article" date="2024" name="Ann. Entomol. Soc. Am.">
        <title>Genomic analyses of the southern and eastern yellowjacket wasps (Hymenoptera: Vespidae) reveal evolutionary signatures of social life.</title>
        <authorList>
            <person name="Catto M.A."/>
            <person name="Caine P.B."/>
            <person name="Orr S.E."/>
            <person name="Hunt B.G."/>
            <person name="Goodisman M.A.D."/>
        </authorList>
    </citation>
    <scope>NUCLEOTIDE SEQUENCE [LARGE SCALE GENOMIC DNA]</scope>
    <source>
        <strain evidence="2">233</strain>
        <tissue evidence="2">Head and thorax</tissue>
    </source>
</reference>
<comment type="caution">
    <text evidence="2">The sequence shown here is derived from an EMBL/GenBank/DDBJ whole genome shotgun (WGS) entry which is preliminary data.</text>
</comment>
<evidence type="ECO:0000313" key="3">
    <source>
        <dbReference type="Proteomes" id="UP001607302"/>
    </source>
</evidence>
<sequence length="125" mass="14030">MYRGEGKEEAEGEGEEEEEEEEEEEGNPLEGVKVEWLAGWLAGWLARWLASWLAGWKGLRCFAFGLGPRWVVRCSDTSDNQLTASKTRTTAEHRPKARAAKCFAPLRSTLPWKPISAIRVAALAR</sequence>